<gene>
    <name evidence="1" type="ORF">UFOPK2342_01756</name>
</gene>
<dbReference type="EMBL" id="CAEZXB010000070">
    <property type="protein sequence ID" value="CAB4690860.1"/>
    <property type="molecule type" value="Genomic_DNA"/>
</dbReference>
<name>A0A6J6NVL9_9ZZZZ</name>
<dbReference type="AlphaFoldDB" id="A0A6J6NVL9"/>
<reference evidence="1" key="1">
    <citation type="submission" date="2020-05" db="EMBL/GenBank/DDBJ databases">
        <authorList>
            <person name="Chiriac C."/>
            <person name="Salcher M."/>
            <person name="Ghai R."/>
            <person name="Kavagutti S V."/>
        </authorList>
    </citation>
    <scope>NUCLEOTIDE SEQUENCE</scope>
</reference>
<protein>
    <submittedName>
        <fullName evidence="1">Unannotated protein</fullName>
    </submittedName>
</protein>
<proteinExistence type="predicted"/>
<evidence type="ECO:0000313" key="1">
    <source>
        <dbReference type="EMBL" id="CAB4690860.1"/>
    </source>
</evidence>
<accession>A0A6J6NVL9</accession>
<organism evidence="1">
    <name type="scientific">freshwater metagenome</name>
    <dbReference type="NCBI Taxonomy" id="449393"/>
    <lineage>
        <taxon>unclassified sequences</taxon>
        <taxon>metagenomes</taxon>
        <taxon>ecological metagenomes</taxon>
    </lineage>
</organism>
<sequence length="439" mass="47430">MRLPRILLSLGLSLLAVQPVLAAEGDIIPGASVNVNAKTWWVNCKSIEIKDNCIESVEILDDATQQWVPAVEEKSPFWKPGVDLPLRENAPGKLKCGYGNASYSDYCYWFKGAAVDGTDQLVTATVGSLEEVPGYPRISLSLQAQNGLVPKRSKIPANDNAWVTLKPGTTFRLTVVSDAGGKNAGIGLARMKNPSLEVKKGPDGKNRIIASGTVQEVNEYKWFDNTKQSPCNAPGGNELVANFYNVEFSINIEPYYREYAILQGTPPGGIFITQNGGCESRVTVDPATKMIQVVSTGTHFDIFGDLITGWVEASIRGDMIRKVFKLEPKTMNEAIIEVTSSDGTPQTATYSTKYVSASDTVEIRGYGYHYSTNTIRIRFQPPASVAPSAPSQVSAADAAPVKASAKPVTKQITISCVKGKTVKKISGINPKCPAGYKKK</sequence>